<sequence length="180" mass="19221">MAASLRAAATRILRLPGEGLRRLVHTNQSSILNVVAVFPPFRSRLLSRLFSHQFSMLLMCSQQSAPARALEEGYRGSQTQPKKEELYTASQLGRRPRTTAKKWTAAALVGVAGAIAVGTVAAGDGGEDWPHCHRCGGVLPRKCVLCGQNLPRPIAEAMQAASKCGQASGAAQNQKETTDV</sequence>
<reference evidence="1" key="1">
    <citation type="submission" date="2015-06" db="UniProtKB">
        <authorList>
            <consortium name="EnsemblPlants"/>
        </authorList>
    </citation>
    <scope>IDENTIFICATION</scope>
</reference>
<organism evidence="1">
    <name type="scientific">Aegilops tauschii</name>
    <name type="common">Tausch's goatgrass</name>
    <name type="synonym">Aegilops squarrosa</name>
    <dbReference type="NCBI Taxonomy" id="37682"/>
    <lineage>
        <taxon>Eukaryota</taxon>
        <taxon>Viridiplantae</taxon>
        <taxon>Streptophyta</taxon>
        <taxon>Embryophyta</taxon>
        <taxon>Tracheophyta</taxon>
        <taxon>Spermatophyta</taxon>
        <taxon>Magnoliopsida</taxon>
        <taxon>Liliopsida</taxon>
        <taxon>Poales</taxon>
        <taxon>Poaceae</taxon>
        <taxon>BOP clade</taxon>
        <taxon>Pooideae</taxon>
        <taxon>Triticodae</taxon>
        <taxon>Triticeae</taxon>
        <taxon>Triticinae</taxon>
        <taxon>Aegilops</taxon>
    </lineage>
</organism>
<dbReference type="AlphaFoldDB" id="N1QP31"/>
<accession>N1QP31</accession>
<name>N1QP31_AEGTA</name>
<proteinExistence type="predicted"/>
<protein>
    <submittedName>
        <fullName evidence="1">Uncharacterized protein</fullName>
    </submittedName>
</protein>
<evidence type="ECO:0000313" key="1">
    <source>
        <dbReference type="EnsemblPlants" id="EMT00063"/>
    </source>
</evidence>
<dbReference type="EnsemblPlants" id="EMT00063">
    <property type="protein sequence ID" value="EMT00063"/>
    <property type="gene ID" value="F775_24953"/>
</dbReference>